<organism evidence="2">
    <name type="scientific">Anopheles darlingi</name>
    <name type="common">Mosquito</name>
    <dbReference type="NCBI Taxonomy" id="43151"/>
    <lineage>
        <taxon>Eukaryota</taxon>
        <taxon>Metazoa</taxon>
        <taxon>Ecdysozoa</taxon>
        <taxon>Arthropoda</taxon>
        <taxon>Hexapoda</taxon>
        <taxon>Insecta</taxon>
        <taxon>Pterygota</taxon>
        <taxon>Neoptera</taxon>
        <taxon>Endopterygota</taxon>
        <taxon>Diptera</taxon>
        <taxon>Nematocera</taxon>
        <taxon>Culicoidea</taxon>
        <taxon>Culicidae</taxon>
        <taxon>Anophelinae</taxon>
        <taxon>Anopheles</taxon>
    </lineage>
</organism>
<protein>
    <submittedName>
        <fullName evidence="2">Uncharacterized protein</fullName>
    </submittedName>
</protein>
<name>A0A2M4D2V0_ANODA</name>
<dbReference type="AlphaFoldDB" id="A0A2M4D2V0"/>
<keyword evidence="1" id="KW-1133">Transmembrane helix</keyword>
<feature type="transmembrane region" description="Helical" evidence="1">
    <location>
        <begin position="36"/>
        <end position="59"/>
    </location>
</feature>
<dbReference type="EMBL" id="GGFL01007715">
    <property type="protein sequence ID" value="MBW71893.1"/>
    <property type="molecule type" value="Transcribed_RNA"/>
</dbReference>
<keyword evidence="1" id="KW-0812">Transmembrane</keyword>
<reference evidence="2" key="1">
    <citation type="submission" date="2018-01" db="EMBL/GenBank/DDBJ databases">
        <title>An insight into the sialome of Amazonian anophelines.</title>
        <authorList>
            <person name="Ribeiro J.M."/>
            <person name="Scarpassa V."/>
            <person name="Calvo E."/>
        </authorList>
    </citation>
    <scope>NUCLEOTIDE SEQUENCE</scope>
</reference>
<keyword evidence="1" id="KW-0472">Membrane</keyword>
<evidence type="ECO:0000313" key="2">
    <source>
        <dbReference type="EMBL" id="MBW71893.1"/>
    </source>
</evidence>
<accession>A0A2M4D2V0</accession>
<proteinExistence type="predicted"/>
<sequence length="75" mass="9053">MLLSYIEYAHIILILMRLSSARSPASHTVYYDLTFFYFYTWFTNQIFLLRLYVAFHIFFKPPVWSKIIAIPPKLN</sequence>
<evidence type="ECO:0000256" key="1">
    <source>
        <dbReference type="SAM" id="Phobius"/>
    </source>
</evidence>